<evidence type="ECO:0000313" key="3">
    <source>
        <dbReference type="EMBL" id="KAF4653139.1"/>
    </source>
</evidence>
<protein>
    <recommendedName>
        <fullName evidence="5">Secreted protein</fullName>
    </recommendedName>
</protein>
<evidence type="ECO:0008006" key="5">
    <source>
        <dbReference type="Google" id="ProtNLM"/>
    </source>
</evidence>
<keyword evidence="2" id="KW-0732">Signal</keyword>
<dbReference type="EMBL" id="JAAPAO010000848">
    <property type="protein sequence ID" value="KAF4653139.1"/>
    <property type="molecule type" value="Genomic_DNA"/>
</dbReference>
<feature type="region of interest" description="Disordered" evidence="1">
    <location>
        <begin position="129"/>
        <end position="150"/>
    </location>
</feature>
<gene>
    <name evidence="3" type="ORF">FOL47_010669</name>
</gene>
<comment type="caution">
    <text evidence="3">The sequence shown here is derived from an EMBL/GenBank/DDBJ whole genome shotgun (WGS) entry which is preliminary data.</text>
</comment>
<sequence length="211" mass="22801">MRFQFPSYRALTCGLSIISITWILQGCSEHAERDVPKARGRKTGEVLTSCDIYLGLTAPFTIATYEATGDGQFHLTSATCGAKKTSAHVSGSPAGERPAYATDCEELQDAERDQYAEGKDLSSLYEECDGPGRVETSDEEGMMVGSGSLGTDDTAKLKEGLMSYRTVSIFVKDIDDSNTGSYYVSGGSHSSSYVSSFVDLGESHQEIRKHD</sequence>
<name>A0A7J6L2Q6_PERCH</name>
<feature type="chain" id="PRO_5029660844" description="Secreted protein" evidence="2">
    <location>
        <begin position="27"/>
        <end position="211"/>
    </location>
</feature>
<organism evidence="3 4">
    <name type="scientific">Perkinsus chesapeaki</name>
    <name type="common">Clam parasite</name>
    <name type="synonym">Perkinsus andrewsi</name>
    <dbReference type="NCBI Taxonomy" id="330153"/>
    <lineage>
        <taxon>Eukaryota</taxon>
        <taxon>Sar</taxon>
        <taxon>Alveolata</taxon>
        <taxon>Perkinsozoa</taxon>
        <taxon>Perkinsea</taxon>
        <taxon>Perkinsida</taxon>
        <taxon>Perkinsidae</taxon>
        <taxon>Perkinsus</taxon>
    </lineage>
</organism>
<reference evidence="3 4" key="1">
    <citation type="submission" date="2020-04" db="EMBL/GenBank/DDBJ databases">
        <title>Perkinsus chesapeaki whole genome sequence.</title>
        <authorList>
            <person name="Bogema D.R."/>
        </authorList>
    </citation>
    <scope>NUCLEOTIDE SEQUENCE [LARGE SCALE GENOMIC DNA]</scope>
    <source>
        <strain evidence="3">ATCC PRA-425</strain>
    </source>
</reference>
<proteinExistence type="predicted"/>
<dbReference type="AlphaFoldDB" id="A0A7J6L2Q6"/>
<evidence type="ECO:0000313" key="4">
    <source>
        <dbReference type="Proteomes" id="UP000591131"/>
    </source>
</evidence>
<feature type="signal peptide" evidence="2">
    <location>
        <begin position="1"/>
        <end position="26"/>
    </location>
</feature>
<evidence type="ECO:0000256" key="1">
    <source>
        <dbReference type="SAM" id="MobiDB-lite"/>
    </source>
</evidence>
<dbReference type="Proteomes" id="UP000591131">
    <property type="component" value="Unassembled WGS sequence"/>
</dbReference>
<evidence type="ECO:0000256" key="2">
    <source>
        <dbReference type="SAM" id="SignalP"/>
    </source>
</evidence>
<dbReference type="OrthoDB" id="429719at2759"/>
<accession>A0A7J6L2Q6</accession>
<keyword evidence="4" id="KW-1185">Reference proteome</keyword>
<dbReference type="PROSITE" id="PS51257">
    <property type="entry name" value="PROKAR_LIPOPROTEIN"/>
    <property type="match status" value="1"/>
</dbReference>